<evidence type="ECO:0000256" key="2">
    <source>
        <dbReference type="ARBA" id="ARBA00034247"/>
    </source>
</evidence>
<dbReference type="EC" id="2.7.7.65" evidence="1"/>
<dbReference type="CDD" id="cd01949">
    <property type="entry name" value="GGDEF"/>
    <property type="match status" value="1"/>
</dbReference>
<evidence type="ECO:0000313" key="5">
    <source>
        <dbReference type="EMBL" id="ALA60460.1"/>
    </source>
</evidence>
<dbReference type="InterPro" id="IPR029787">
    <property type="entry name" value="Nucleotide_cyclase"/>
</dbReference>
<dbReference type="NCBIfam" id="TIGR00254">
    <property type="entry name" value="GGDEF"/>
    <property type="match status" value="1"/>
</dbReference>
<dbReference type="SUPFAM" id="SSF55073">
    <property type="entry name" value="Nucleotide cyclase"/>
    <property type="match status" value="1"/>
</dbReference>
<dbReference type="AlphaFoldDB" id="A0A0K2GHN5"/>
<evidence type="ECO:0000259" key="4">
    <source>
        <dbReference type="PROSITE" id="PS50887"/>
    </source>
</evidence>
<keyword evidence="5" id="KW-0808">Transferase</keyword>
<feature type="coiled-coil region" evidence="3">
    <location>
        <begin position="127"/>
        <end position="158"/>
    </location>
</feature>
<dbReference type="Proteomes" id="UP000069205">
    <property type="component" value="Chromosome"/>
</dbReference>
<dbReference type="EMBL" id="CP011801">
    <property type="protein sequence ID" value="ALA60460.1"/>
    <property type="molecule type" value="Genomic_DNA"/>
</dbReference>
<keyword evidence="3" id="KW-0175">Coiled coil</keyword>
<dbReference type="PROSITE" id="PS50887">
    <property type="entry name" value="GGDEF"/>
    <property type="match status" value="1"/>
</dbReference>
<dbReference type="PATRIC" id="fig|42253.5.peg.4025"/>
<dbReference type="InterPro" id="IPR000160">
    <property type="entry name" value="GGDEF_dom"/>
</dbReference>
<name>A0A0K2GHN5_NITMO</name>
<dbReference type="PANTHER" id="PTHR45138">
    <property type="entry name" value="REGULATORY COMPONENTS OF SENSORY TRANSDUCTION SYSTEM"/>
    <property type="match status" value="1"/>
</dbReference>
<keyword evidence="6" id="KW-1185">Reference proteome</keyword>
<evidence type="ECO:0000313" key="6">
    <source>
        <dbReference type="Proteomes" id="UP000069205"/>
    </source>
</evidence>
<evidence type="ECO:0000256" key="3">
    <source>
        <dbReference type="SAM" id="Coils"/>
    </source>
</evidence>
<dbReference type="OrthoDB" id="9790367at2"/>
<dbReference type="STRING" id="42253.NITMOv2_4076"/>
<dbReference type="FunFam" id="3.30.70.270:FF:000001">
    <property type="entry name" value="Diguanylate cyclase domain protein"/>
    <property type="match status" value="1"/>
</dbReference>
<comment type="catalytic activity">
    <reaction evidence="2">
        <text>2 GTP = 3',3'-c-di-GMP + 2 diphosphate</text>
        <dbReference type="Rhea" id="RHEA:24898"/>
        <dbReference type="ChEBI" id="CHEBI:33019"/>
        <dbReference type="ChEBI" id="CHEBI:37565"/>
        <dbReference type="ChEBI" id="CHEBI:58805"/>
        <dbReference type="EC" id="2.7.7.65"/>
    </reaction>
</comment>
<dbReference type="KEGG" id="nmv:NITMOv2_4076"/>
<gene>
    <name evidence="5" type="ORF">NITMOv2_4076</name>
</gene>
<accession>A0A0K2GHN5</accession>
<organism evidence="5 6">
    <name type="scientific">Nitrospira moscoviensis</name>
    <dbReference type="NCBI Taxonomy" id="42253"/>
    <lineage>
        <taxon>Bacteria</taxon>
        <taxon>Pseudomonadati</taxon>
        <taxon>Nitrospirota</taxon>
        <taxon>Nitrospiria</taxon>
        <taxon>Nitrospirales</taxon>
        <taxon>Nitrospiraceae</taxon>
        <taxon>Nitrospira</taxon>
    </lineage>
</organism>
<dbReference type="GO" id="GO:0052621">
    <property type="term" value="F:diguanylate cyclase activity"/>
    <property type="evidence" value="ECO:0007669"/>
    <property type="project" value="UniProtKB-EC"/>
</dbReference>
<dbReference type="Gene3D" id="3.30.70.270">
    <property type="match status" value="1"/>
</dbReference>
<dbReference type="InterPro" id="IPR043128">
    <property type="entry name" value="Rev_trsase/Diguanyl_cyclase"/>
</dbReference>
<sequence>MTDAPFTRDPSAMAASDAPRYDPRALLNSQPVIITVIDPVTHKAVFQNSSSLSKFGDISNQSCHEKIAGCAAPCEFCKMPDAVAQQHPTASEVPLPNDEYLLVQWAPVATEEGAVHVVETITDITAYKRQQSQTEQLVKRLSDTNRELLHTNEQLRDQSSRDSLTGLFNHSYFQQALTQMCARSARSARPLSLLFIDLDNFKNINDTYGHAAGDQVLKEMGWLLDSHQAARRLARAGDIAARYGGEEFALILPDTSMEGALSAAERVRHRVTTLLLLPELAPLAKRDLSLTCSIGVASFPIHATNASGLVAAADAAVYVAKRSGKNCVRMATPVTPKPLVRS</sequence>
<keyword evidence="5" id="KW-0548">Nucleotidyltransferase</keyword>
<dbReference type="InterPro" id="IPR050469">
    <property type="entry name" value="Diguanylate_Cyclase"/>
</dbReference>
<reference evidence="5 6" key="1">
    <citation type="journal article" date="2015" name="Proc. Natl. Acad. Sci. U.S.A.">
        <title>Expanded metabolic versatility of ubiquitous nitrite-oxidizing bacteria from the genus Nitrospira.</title>
        <authorList>
            <person name="Koch H."/>
            <person name="Lucker S."/>
            <person name="Albertsen M."/>
            <person name="Kitzinger K."/>
            <person name="Herbold C."/>
            <person name="Spieck E."/>
            <person name="Nielsen P.H."/>
            <person name="Wagner M."/>
            <person name="Daims H."/>
        </authorList>
    </citation>
    <scope>NUCLEOTIDE SEQUENCE [LARGE SCALE GENOMIC DNA]</scope>
    <source>
        <strain evidence="5 6">NSP M-1</strain>
    </source>
</reference>
<dbReference type="Pfam" id="PF00990">
    <property type="entry name" value="GGDEF"/>
    <property type="match status" value="1"/>
</dbReference>
<evidence type="ECO:0000256" key="1">
    <source>
        <dbReference type="ARBA" id="ARBA00012528"/>
    </source>
</evidence>
<dbReference type="SMART" id="SM00267">
    <property type="entry name" value="GGDEF"/>
    <property type="match status" value="1"/>
</dbReference>
<protein>
    <recommendedName>
        <fullName evidence="1">diguanylate cyclase</fullName>
        <ecNumber evidence="1">2.7.7.65</ecNumber>
    </recommendedName>
</protein>
<dbReference type="PANTHER" id="PTHR45138:SF9">
    <property type="entry name" value="DIGUANYLATE CYCLASE DGCM-RELATED"/>
    <property type="match status" value="1"/>
</dbReference>
<proteinExistence type="predicted"/>
<feature type="domain" description="GGDEF" evidence="4">
    <location>
        <begin position="189"/>
        <end position="333"/>
    </location>
</feature>